<organism evidence="2 3">
    <name type="scientific">Baia soyae</name>
    <dbReference type="NCBI Taxonomy" id="1544746"/>
    <lineage>
        <taxon>Bacteria</taxon>
        <taxon>Bacillati</taxon>
        <taxon>Bacillota</taxon>
        <taxon>Bacilli</taxon>
        <taxon>Bacillales</taxon>
        <taxon>Thermoactinomycetaceae</taxon>
        <taxon>Baia</taxon>
    </lineage>
</organism>
<protein>
    <submittedName>
        <fullName evidence="2">Uncharacterized protein</fullName>
    </submittedName>
</protein>
<sequence>MKKERKNGWLKSGLLVVSGMFALASFSIVPHAFAAPSSSQKGLSVDSKKHTQYIIAEAKKDVTGDKVKDVITLIGQKEFPQDGWNEKVYLRVVDGKSHKKVMVEVGNGGYEPSMKFEDFNGDHIPDIKIQIFSGATGHSPIENYYYTVGK</sequence>
<comment type="caution">
    <text evidence="2">The sequence shown here is derived from an EMBL/GenBank/DDBJ whole genome shotgun (WGS) entry which is preliminary data.</text>
</comment>
<name>A0A4R2S296_9BACL</name>
<evidence type="ECO:0000313" key="2">
    <source>
        <dbReference type="EMBL" id="TCP66441.1"/>
    </source>
</evidence>
<keyword evidence="1" id="KW-0732">Signal</keyword>
<dbReference type="Proteomes" id="UP000294746">
    <property type="component" value="Unassembled WGS sequence"/>
</dbReference>
<evidence type="ECO:0000313" key="3">
    <source>
        <dbReference type="Proteomes" id="UP000294746"/>
    </source>
</evidence>
<feature type="signal peptide" evidence="1">
    <location>
        <begin position="1"/>
        <end position="34"/>
    </location>
</feature>
<dbReference type="EMBL" id="SLXV01000024">
    <property type="protein sequence ID" value="TCP66441.1"/>
    <property type="molecule type" value="Genomic_DNA"/>
</dbReference>
<reference evidence="2 3" key="1">
    <citation type="submission" date="2019-03" db="EMBL/GenBank/DDBJ databases">
        <title>Genomic Encyclopedia of Type Strains, Phase IV (KMG-IV): sequencing the most valuable type-strain genomes for metagenomic binning, comparative biology and taxonomic classification.</title>
        <authorList>
            <person name="Goeker M."/>
        </authorList>
    </citation>
    <scope>NUCLEOTIDE SEQUENCE [LARGE SCALE GENOMIC DNA]</scope>
    <source>
        <strain evidence="2 3">DSM 46831</strain>
    </source>
</reference>
<feature type="chain" id="PRO_5020570564" evidence="1">
    <location>
        <begin position="35"/>
        <end position="150"/>
    </location>
</feature>
<gene>
    <name evidence="2" type="ORF">EDD57_12420</name>
</gene>
<accession>A0A4R2S296</accession>
<dbReference type="AlphaFoldDB" id="A0A4R2S296"/>
<dbReference type="OrthoDB" id="1653343at2"/>
<proteinExistence type="predicted"/>
<dbReference type="RefSeq" id="WP_131849068.1">
    <property type="nucleotide sequence ID" value="NZ_SLXV01000024.1"/>
</dbReference>
<keyword evidence="3" id="KW-1185">Reference proteome</keyword>
<evidence type="ECO:0000256" key="1">
    <source>
        <dbReference type="SAM" id="SignalP"/>
    </source>
</evidence>